<proteinExistence type="predicted"/>
<evidence type="ECO:0000313" key="2">
    <source>
        <dbReference type="Proteomes" id="UP000044026"/>
    </source>
</evidence>
<dbReference type="EMBL" id="CDOE01000058">
    <property type="protein sequence ID" value="CEN35526.1"/>
    <property type="molecule type" value="Genomic_DNA"/>
</dbReference>
<organism evidence="1 2">
    <name type="scientific">Capnocytophaga canimorsus</name>
    <dbReference type="NCBI Taxonomy" id="28188"/>
    <lineage>
        <taxon>Bacteria</taxon>
        <taxon>Pseudomonadati</taxon>
        <taxon>Bacteroidota</taxon>
        <taxon>Flavobacteriia</taxon>
        <taxon>Flavobacteriales</taxon>
        <taxon>Flavobacteriaceae</taxon>
        <taxon>Capnocytophaga</taxon>
    </lineage>
</organism>
<reference evidence="1 2" key="1">
    <citation type="submission" date="2015-01" db="EMBL/GenBank/DDBJ databases">
        <authorList>
            <person name="Xiang T."/>
            <person name="Song Y."/>
            <person name="Huang L."/>
            <person name="Wang B."/>
            <person name="Wu P."/>
        </authorList>
    </citation>
    <scope>NUCLEOTIDE SEQUENCE [LARGE SCALE GENOMIC DNA]</scope>
    <source>
        <strain evidence="1 2">Cc12</strain>
    </source>
</reference>
<protein>
    <submittedName>
        <fullName evidence="1">Uncharacterized protein</fullName>
    </submittedName>
</protein>
<accession>A0A0B7H7D1</accession>
<gene>
    <name evidence="1" type="ORF">CCAN12_610047</name>
</gene>
<dbReference type="AlphaFoldDB" id="A0A0B7H7D1"/>
<evidence type="ECO:0000313" key="1">
    <source>
        <dbReference type="EMBL" id="CEN35526.1"/>
    </source>
</evidence>
<dbReference type="Proteomes" id="UP000044026">
    <property type="component" value="Unassembled WGS sequence"/>
</dbReference>
<sequence>MNIFYQFKQSQSPNLSDFNFIKPNTKKLSSYFYYIIQKINKHTAISI</sequence>
<name>A0A0B7H7D1_9FLAO</name>